<keyword evidence="9 13" id="KW-0560">Oxidoreductase</keyword>
<dbReference type="PRINTS" id="PR00385">
    <property type="entry name" value="P450"/>
</dbReference>
<keyword evidence="6 12" id="KW-0479">Metal-binding</keyword>
<dbReference type="OMA" id="YVICNDE"/>
<dbReference type="ChEMBL" id="CHEMBL2364702"/>
<dbReference type="GO" id="GO:0005789">
    <property type="term" value="C:endoplasmic reticulum membrane"/>
    <property type="evidence" value="ECO:0007669"/>
    <property type="project" value="UniProtKB-SubCell"/>
</dbReference>
<dbReference type="PANTHER" id="PTHR24291">
    <property type="entry name" value="CYTOCHROME P450 FAMILY 4"/>
    <property type="match status" value="1"/>
</dbReference>
<dbReference type="GO" id="GO:0020037">
    <property type="term" value="F:heme binding"/>
    <property type="evidence" value="ECO:0007669"/>
    <property type="project" value="InterPro"/>
</dbReference>
<evidence type="ECO:0000256" key="9">
    <source>
        <dbReference type="ARBA" id="ARBA00023002"/>
    </source>
</evidence>
<evidence type="ECO:0000313" key="17">
    <source>
        <dbReference type="Proteomes" id="UP000009046"/>
    </source>
</evidence>
<dbReference type="Gene3D" id="1.10.630.10">
    <property type="entry name" value="Cytochrome P450"/>
    <property type="match status" value="1"/>
</dbReference>
<dbReference type="Pfam" id="PF00067">
    <property type="entry name" value="p450"/>
    <property type="match status" value="1"/>
</dbReference>
<dbReference type="EMBL" id="AAZO01000237">
    <property type="status" value="NOT_ANNOTATED_CDS"/>
    <property type="molecule type" value="Genomic_DNA"/>
</dbReference>
<dbReference type="FunFam" id="1.10.630.10:FF:000182">
    <property type="entry name" value="Cytochrome P450 3A4"/>
    <property type="match status" value="1"/>
</dbReference>
<keyword evidence="7" id="KW-0256">Endoplasmic reticulum</keyword>
<dbReference type="PANTHER" id="PTHR24291:SF187">
    <property type="entry name" value="CYTOCHROME P450 4AE1-RELATED"/>
    <property type="match status" value="1"/>
</dbReference>
<dbReference type="InParanoid" id="E0V9R7"/>
<dbReference type="GeneID" id="8233823"/>
<keyword evidence="10 12" id="KW-0408">Iron</keyword>
<dbReference type="EMBL" id="DS234996">
    <property type="protein sequence ID" value="EEB10123.1"/>
    <property type="molecule type" value="Genomic_DNA"/>
</dbReference>
<evidence type="ECO:0000256" key="10">
    <source>
        <dbReference type="ARBA" id="ARBA00023004"/>
    </source>
</evidence>
<evidence type="ECO:0000256" key="14">
    <source>
        <dbReference type="SAM" id="Coils"/>
    </source>
</evidence>
<dbReference type="CDD" id="cd20628">
    <property type="entry name" value="CYP4"/>
    <property type="match status" value="1"/>
</dbReference>
<dbReference type="STRING" id="121224.E0V9R7"/>
<reference evidence="15" key="1">
    <citation type="submission" date="2007-04" db="EMBL/GenBank/DDBJ databases">
        <title>Annotation of Pediculus humanus corporis strain USDA.</title>
        <authorList>
            <person name="Kirkness E."/>
            <person name="Hannick L."/>
            <person name="Hass B."/>
            <person name="Bruggner R."/>
            <person name="Lawson D."/>
            <person name="Bidwell S."/>
            <person name="Joardar V."/>
            <person name="Caler E."/>
            <person name="Walenz B."/>
            <person name="Inman J."/>
            <person name="Schobel S."/>
            <person name="Galinsky K."/>
            <person name="Amedeo P."/>
            <person name="Strausberg R."/>
        </authorList>
    </citation>
    <scope>NUCLEOTIDE SEQUENCE</scope>
    <source>
        <strain evidence="15">USDA</strain>
    </source>
</reference>
<proteinExistence type="inferred from homology"/>
<comment type="cofactor">
    <cofactor evidence="1 12">
        <name>heme</name>
        <dbReference type="ChEBI" id="CHEBI:30413"/>
    </cofactor>
</comment>
<evidence type="ECO:0000256" key="6">
    <source>
        <dbReference type="ARBA" id="ARBA00022723"/>
    </source>
</evidence>
<dbReference type="KEGG" id="phu:Phum_PHUM019500"/>
<keyword evidence="11 13" id="KW-0503">Monooxygenase</keyword>
<evidence type="ECO:0000256" key="3">
    <source>
        <dbReference type="ARBA" id="ARBA00004406"/>
    </source>
</evidence>
<keyword evidence="17" id="KW-1185">Reference proteome</keyword>
<keyword evidence="8" id="KW-0492">Microsome</keyword>
<evidence type="ECO:0000256" key="8">
    <source>
        <dbReference type="ARBA" id="ARBA00022848"/>
    </source>
</evidence>
<reference evidence="16" key="3">
    <citation type="submission" date="2021-02" db="UniProtKB">
        <authorList>
            <consortium name="EnsemblMetazoa"/>
        </authorList>
    </citation>
    <scope>IDENTIFICATION</scope>
    <source>
        <strain evidence="16">USDA</strain>
    </source>
</reference>
<dbReference type="VEuPathDB" id="VectorBase:PHUM019500"/>
<evidence type="ECO:0000256" key="4">
    <source>
        <dbReference type="ARBA" id="ARBA00010617"/>
    </source>
</evidence>
<evidence type="ECO:0000256" key="5">
    <source>
        <dbReference type="ARBA" id="ARBA00022617"/>
    </source>
</evidence>
<dbReference type="InterPro" id="IPR002401">
    <property type="entry name" value="Cyt_P450_E_grp-I"/>
</dbReference>
<dbReference type="GO" id="GO:0004497">
    <property type="term" value="F:monooxygenase activity"/>
    <property type="evidence" value="ECO:0007669"/>
    <property type="project" value="UniProtKB-KW"/>
</dbReference>
<evidence type="ECO:0000256" key="12">
    <source>
        <dbReference type="PIRSR" id="PIRSR602401-1"/>
    </source>
</evidence>
<gene>
    <name evidence="16" type="primary">8233823</name>
    <name evidence="15" type="ORF">Phum_PHUM019500</name>
</gene>
<dbReference type="eggNOG" id="KOG0157">
    <property type="taxonomic scope" value="Eukaryota"/>
</dbReference>
<evidence type="ECO:0000313" key="16">
    <source>
        <dbReference type="EnsemblMetazoa" id="PHUM019500-PA"/>
    </source>
</evidence>
<keyword evidence="5 12" id="KW-0349">Heme</keyword>
<dbReference type="GO" id="GO:0016705">
    <property type="term" value="F:oxidoreductase activity, acting on paired donors, with incorporation or reduction of molecular oxygen"/>
    <property type="evidence" value="ECO:0007669"/>
    <property type="project" value="InterPro"/>
</dbReference>
<dbReference type="HOGENOM" id="CLU_001570_5_1_1"/>
<evidence type="ECO:0000256" key="11">
    <source>
        <dbReference type="ARBA" id="ARBA00023033"/>
    </source>
</evidence>
<dbReference type="RefSeq" id="XP_002422861.1">
    <property type="nucleotide sequence ID" value="XM_002422816.1"/>
</dbReference>
<dbReference type="AlphaFoldDB" id="E0V9R7"/>
<dbReference type="EnsemblMetazoa" id="PHUM019500-RA">
    <property type="protein sequence ID" value="PHUM019500-PA"/>
    <property type="gene ID" value="PHUM019500"/>
</dbReference>
<dbReference type="InterPro" id="IPR017972">
    <property type="entry name" value="Cyt_P450_CS"/>
</dbReference>
<evidence type="ECO:0000256" key="7">
    <source>
        <dbReference type="ARBA" id="ARBA00022824"/>
    </source>
</evidence>
<dbReference type="InterPro" id="IPR050196">
    <property type="entry name" value="Cytochrome_P450_Monoox"/>
</dbReference>
<dbReference type="OrthoDB" id="1470350at2759"/>
<dbReference type="EC" id="1.14.15.3" evidence="15"/>
<sequence>MINPWVLGIIIIAIYAVNYFKNWDYYKALRKFPGPAALPILGNSLDFATNSHGIFLKLVDFGQKYGRFYRVWNNGKAYVICNDEKDAEIILSSNEHLHKNEAYKFFIPWIGEGLISATDINKWKMRRKIITPTFHFKILNEFFEVFVRNAEILCHQLRLKSGKGSLNICKFIKLMALDNICETAMGVDIKAQENSENTYVKAVQDITSVISLRMFKVWLMIDSLFNLSSESKVQAQALKILHGTTDEVIKNAREKFKEKNKNDNNNINNLDETFDEKRKKAFLHLLLASEEGSQLSDKAIREEVDTFMFAGHDTISSGLSFAIYSLAENPDVQELAYKEQMDIFDGSTRKPTYNDVQEMKYLERVLKEVQRVYPSIPIIGRNIKKDLQLQGNYIVPKGTQLCINIYSLHHNPNIWPNPEKFNPDNFLPEAIQSRSPYAFIPFSAGPRNCIGQKYAMLVMKVTLSTLLRQFKILPDPHSREKPMLAGEIVLLSTNGLNVCVEPRF</sequence>
<name>E0V9R7_PEDHC</name>
<reference evidence="15" key="2">
    <citation type="submission" date="2007-04" db="EMBL/GenBank/DDBJ databases">
        <title>The genome of the human body louse.</title>
        <authorList>
            <consortium name="The Human Body Louse Genome Consortium"/>
            <person name="Kirkness E."/>
            <person name="Walenz B."/>
            <person name="Hass B."/>
            <person name="Bruggner R."/>
            <person name="Strausberg R."/>
        </authorList>
    </citation>
    <scope>NUCLEOTIDE SEQUENCE</scope>
    <source>
        <strain evidence="15">USDA</strain>
    </source>
</reference>
<evidence type="ECO:0000256" key="13">
    <source>
        <dbReference type="RuleBase" id="RU000461"/>
    </source>
</evidence>
<evidence type="ECO:0000256" key="1">
    <source>
        <dbReference type="ARBA" id="ARBA00001971"/>
    </source>
</evidence>
<dbReference type="PRINTS" id="PR00463">
    <property type="entry name" value="EP450I"/>
</dbReference>
<evidence type="ECO:0000256" key="2">
    <source>
        <dbReference type="ARBA" id="ARBA00004174"/>
    </source>
</evidence>
<protein>
    <submittedName>
        <fullName evidence="15">Cytochrome P-450, putative</fullName>
        <ecNumber evidence="15">1.14.15.3</ecNumber>
    </submittedName>
</protein>
<feature type="coiled-coil region" evidence="14">
    <location>
        <begin position="253"/>
        <end position="280"/>
    </location>
</feature>
<comment type="similarity">
    <text evidence="4 13">Belongs to the cytochrome P450 family.</text>
</comment>
<dbReference type="Proteomes" id="UP000009046">
    <property type="component" value="Unassembled WGS sequence"/>
</dbReference>
<organism>
    <name type="scientific">Pediculus humanus subsp. corporis</name>
    <name type="common">Body louse</name>
    <dbReference type="NCBI Taxonomy" id="121224"/>
    <lineage>
        <taxon>Eukaryota</taxon>
        <taxon>Metazoa</taxon>
        <taxon>Ecdysozoa</taxon>
        <taxon>Arthropoda</taxon>
        <taxon>Hexapoda</taxon>
        <taxon>Insecta</taxon>
        <taxon>Pterygota</taxon>
        <taxon>Neoptera</taxon>
        <taxon>Paraneoptera</taxon>
        <taxon>Psocodea</taxon>
        <taxon>Troctomorpha</taxon>
        <taxon>Phthiraptera</taxon>
        <taxon>Anoplura</taxon>
        <taxon>Pediculidae</taxon>
        <taxon>Pediculus</taxon>
    </lineage>
</organism>
<dbReference type="SUPFAM" id="SSF48264">
    <property type="entry name" value="Cytochrome P450"/>
    <property type="match status" value="1"/>
</dbReference>
<dbReference type="InterPro" id="IPR036396">
    <property type="entry name" value="Cyt_P450_sf"/>
</dbReference>
<evidence type="ECO:0000313" key="15">
    <source>
        <dbReference type="EMBL" id="EEB10123.1"/>
    </source>
</evidence>
<dbReference type="InterPro" id="IPR001128">
    <property type="entry name" value="Cyt_P450"/>
</dbReference>
<comment type="subcellular location">
    <subcellularLocation>
        <location evidence="3">Endoplasmic reticulum membrane</location>
        <topology evidence="3">Peripheral membrane protein</topology>
    </subcellularLocation>
    <subcellularLocation>
        <location evidence="2">Microsome membrane</location>
        <topology evidence="2">Peripheral membrane protein</topology>
    </subcellularLocation>
</comment>
<dbReference type="CTD" id="8233823"/>
<dbReference type="PROSITE" id="PS00086">
    <property type="entry name" value="CYTOCHROME_P450"/>
    <property type="match status" value="1"/>
</dbReference>
<dbReference type="GO" id="GO:0005506">
    <property type="term" value="F:iron ion binding"/>
    <property type="evidence" value="ECO:0007669"/>
    <property type="project" value="InterPro"/>
</dbReference>
<accession>E0V9R7</accession>
<dbReference type="DrugCentral" id="E0V9R7"/>
<keyword evidence="14" id="KW-0175">Coiled coil</keyword>
<feature type="binding site" description="axial binding residue" evidence="12">
    <location>
        <position position="449"/>
    </location>
    <ligand>
        <name>heme</name>
        <dbReference type="ChEBI" id="CHEBI:30413"/>
    </ligand>
    <ligandPart>
        <name>Fe</name>
        <dbReference type="ChEBI" id="CHEBI:18248"/>
    </ligandPart>
</feature>